<name>A0A8J8Q7V9_9EURY</name>
<reference evidence="2" key="1">
    <citation type="submission" date="2017-11" db="EMBL/GenBank/DDBJ databases">
        <authorList>
            <person name="Kajale S.C."/>
            <person name="Sharma A."/>
        </authorList>
    </citation>
    <scope>NUCLEOTIDE SEQUENCE</scope>
    <source>
        <strain evidence="2">LS1_42</strain>
    </source>
</reference>
<dbReference type="OrthoDB" id="197996at2157"/>
<proteinExistence type="predicted"/>
<protein>
    <submittedName>
        <fullName evidence="2">Uncharacterized protein</fullName>
    </submittedName>
</protein>
<sequence>MGILDLMLGKSGEGQQGVEGRSYKLPEETHEFVYPTAVRREELEAVDDLLAADAEAPSIEENAGEIQDAFDDLFDGDGPDATKLVERERETRQRAETLLETWHERLDEGTDAMGVVYIQSDDYSALAAFVKRCTERGERDDDPFELPDSFPAVPPLLKRLDESTDSRYRAVVHTDLLPSQ</sequence>
<dbReference type="RefSeq" id="WP_148856104.1">
    <property type="nucleotide sequence ID" value="NZ_PHNJ01000001.1"/>
</dbReference>
<gene>
    <name evidence="2" type="ORF">CV102_01700</name>
</gene>
<evidence type="ECO:0000313" key="3">
    <source>
        <dbReference type="Proteomes" id="UP000766904"/>
    </source>
</evidence>
<dbReference type="AlphaFoldDB" id="A0A8J8Q7V9"/>
<dbReference type="Proteomes" id="UP000766904">
    <property type="component" value="Unassembled WGS sequence"/>
</dbReference>
<dbReference type="EMBL" id="PHNJ01000001">
    <property type="protein sequence ID" value="TYL40318.1"/>
    <property type="molecule type" value="Genomic_DNA"/>
</dbReference>
<keyword evidence="3" id="KW-1185">Reference proteome</keyword>
<evidence type="ECO:0000256" key="1">
    <source>
        <dbReference type="SAM" id="MobiDB-lite"/>
    </source>
</evidence>
<comment type="caution">
    <text evidence="2">The sequence shown here is derived from an EMBL/GenBank/DDBJ whole genome shotgun (WGS) entry which is preliminary data.</text>
</comment>
<accession>A0A8J8Q7V9</accession>
<organism evidence="2 3">
    <name type="scientific">Natronococcus pandeyae</name>
    <dbReference type="NCBI Taxonomy" id="2055836"/>
    <lineage>
        <taxon>Archaea</taxon>
        <taxon>Methanobacteriati</taxon>
        <taxon>Methanobacteriota</taxon>
        <taxon>Stenosarchaea group</taxon>
        <taxon>Halobacteria</taxon>
        <taxon>Halobacteriales</taxon>
        <taxon>Natrialbaceae</taxon>
        <taxon>Natronococcus</taxon>
    </lineage>
</organism>
<feature type="region of interest" description="Disordered" evidence="1">
    <location>
        <begin position="1"/>
        <end position="22"/>
    </location>
</feature>
<evidence type="ECO:0000313" key="2">
    <source>
        <dbReference type="EMBL" id="TYL40318.1"/>
    </source>
</evidence>